<evidence type="ECO:0000256" key="2">
    <source>
        <dbReference type="SAM" id="SignalP"/>
    </source>
</evidence>
<dbReference type="Proteomes" id="UP000091820">
    <property type="component" value="Unassembled WGS sequence"/>
</dbReference>
<feature type="chain" id="PRO_5008400538" evidence="2">
    <location>
        <begin position="26"/>
        <end position="348"/>
    </location>
</feature>
<dbReference type="EnsemblMetazoa" id="GBRI026126-RA">
    <property type="protein sequence ID" value="GBRI026126-PA"/>
    <property type="gene ID" value="GBRI026126"/>
</dbReference>
<evidence type="ECO:0000256" key="1">
    <source>
        <dbReference type="SAM" id="Phobius"/>
    </source>
</evidence>
<organism evidence="3 4">
    <name type="scientific">Glossina brevipalpis</name>
    <dbReference type="NCBI Taxonomy" id="37001"/>
    <lineage>
        <taxon>Eukaryota</taxon>
        <taxon>Metazoa</taxon>
        <taxon>Ecdysozoa</taxon>
        <taxon>Arthropoda</taxon>
        <taxon>Hexapoda</taxon>
        <taxon>Insecta</taxon>
        <taxon>Pterygota</taxon>
        <taxon>Neoptera</taxon>
        <taxon>Endopterygota</taxon>
        <taxon>Diptera</taxon>
        <taxon>Brachycera</taxon>
        <taxon>Muscomorpha</taxon>
        <taxon>Hippoboscoidea</taxon>
        <taxon>Glossinidae</taxon>
        <taxon>Glossina</taxon>
    </lineage>
</organism>
<feature type="transmembrane region" description="Helical" evidence="1">
    <location>
        <begin position="287"/>
        <end position="306"/>
    </location>
</feature>
<protein>
    <submittedName>
        <fullName evidence="3">Uncharacterized protein</fullName>
    </submittedName>
</protein>
<evidence type="ECO:0000313" key="3">
    <source>
        <dbReference type="EnsemblMetazoa" id="GBRI026126-PA"/>
    </source>
</evidence>
<reference evidence="3" key="2">
    <citation type="submission" date="2020-05" db="UniProtKB">
        <authorList>
            <consortium name="EnsemblMetazoa"/>
        </authorList>
    </citation>
    <scope>IDENTIFICATION</scope>
    <source>
        <strain evidence="3">IAEA</strain>
    </source>
</reference>
<feature type="transmembrane region" description="Helical" evidence="1">
    <location>
        <begin position="252"/>
        <end position="275"/>
    </location>
</feature>
<feature type="transmembrane region" description="Helical" evidence="1">
    <location>
        <begin position="151"/>
        <end position="171"/>
    </location>
</feature>
<accession>A0A1A9WNI3</accession>
<dbReference type="AlphaFoldDB" id="A0A1A9WNI3"/>
<keyword evidence="1" id="KW-0812">Transmembrane</keyword>
<sequence length="348" mass="38167">MISVCGMSSLLSIFIIFGAGGGTSSSSSLFSHCFDSLLTLTLTAAAAAESKSCLQTAQSVRFLILRFWAGAENIKAILRVIWEIEDIYYTHKVLNEFYYDYKKLKLLTLKRLNVLKHLPHTCSTISSVFSLTPPCISSGSSSSVKQHDSEGFSLSVFLMGMFGMEIALINTSTPSSRWIAVFSLFQISLFSISFSITWLSNTDCSVNSSILMRVNWKSSKLQYLLLTVNGSILMHCSMELPVAVSSLALSKVVAAASCSVISALTKLVAGGLSIVGLMLSEFLENTLLLYKFAASLEVFLNVMIGLEKGFEIFNGSFYSFSRMKNKNPIINPYIDPSKFFFAVIIING</sequence>
<feature type="signal peptide" evidence="2">
    <location>
        <begin position="1"/>
        <end position="25"/>
    </location>
</feature>
<keyword evidence="1" id="KW-1133">Transmembrane helix</keyword>
<feature type="transmembrane region" description="Helical" evidence="1">
    <location>
        <begin position="221"/>
        <end position="240"/>
    </location>
</feature>
<feature type="transmembrane region" description="Helical" evidence="1">
    <location>
        <begin position="178"/>
        <end position="201"/>
    </location>
</feature>
<keyword evidence="1" id="KW-0472">Membrane</keyword>
<keyword evidence="4" id="KW-1185">Reference proteome</keyword>
<evidence type="ECO:0000313" key="4">
    <source>
        <dbReference type="Proteomes" id="UP000091820"/>
    </source>
</evidence>
<keyword evidence="2" id="KW-0732">Signal</keyword>
<proteinExistence type="predicted"/>
<dbReference type="VEuPathDB" id="VectorBase:GBRI026126"/>
<name>A0A1A9WNI3_9MUSC</name>
<reference evidence="4" key="1">
    <citation type="submission" date="2014-03" db="EMBL/GenBank/DDBJ databases">
        <authorList>
            <person name="Aksoy S."/>
            <person name="Warren W."/>
            <person name="Wilson R.K."/>
        </authorList>
    </citation>
    <scope>NUCLEOTIDE SEQUENCE [LARGE SCALE GENOMIC DNA]</scope>
    <source>
        <strain evidence="4">IAEA</strain>
    </source>
</reference>